<evidence type="ECO:0000256" key="3">
    <source>
        <dbReference type="ARBA" id="ARBA00022845"/>
    </source>
</evidence>
<dbReference type="Pfam" id="PF02854">
    <property type="entry name" value="MIF4G"/>
    <property type="match status" value="1"/>
</dbReference>
<dbReference type="PANTHER" id="PTHR23254">
    <property type="entry name" value="EIF4G DOMAIN PROTEIN"/>
    <property type="match status" value="1"/>
</dbReference>
<feature type="domain" description="MIF4G" evidence="4">
    <location>
        <begin position="267"/>
        <end position="491"/>
    </location>
</feature>
<evidence type="ECO:0000313" key="6">
    <source>
        <dbReference type="Proteomes" id="UP001153620"/>
    </source>
</evidence>
<reference evidence="5" key="1">
    <citation type="submission" date="2022-01" db="EMBL/GenBank/DDBJ databases">
        <authorList>
            <person name="King R."/>
        </authorList>
    </citation>
    <scope>NUCLEOTIDE SEQUENCE</scope>
</reference>
<dbReference type="AlphaFoldDB" id="A0A9N9RLK6"/>
<dbReference type="FunFam" id="1.25.40.180:FF:000039">
    <property type="entry name" value="Uncharacterized protein, isoform B"/>
    <property type="match status" value="1"/>
</dbReference>
<keyword evidence="2" id="KW-0963">Cytoplasm</keyword>
<dbReference type="InterPro" id="IPR051367">
    <property type="entry name" value="mRNA_TranslReg/HistoneTransl"/>
</dbReference>
<dbReference type="GO" id="GO:0003723">
    <property type="term" value="F:RNA binding"/>
    <property type="evidence" value="ECO:0007669"/>
    <property type="project" value="InterPro"/>
</dbReference>
<dbReference type="SMART" id="SM00543">
    <property type="entry name" value="MIF4G"/>
    <property type="match status" value="1"/>
</dbReference>
<dbReference type="GO" id="GO:0006446">
    <property type="term" value="P:regulation of translational initiation"/>
    <property type="evidence" value="ECO:0007669"/>
    <property type="project" value="TreeGrafter"/>
</dbReference>
<proteinExistence type="predicted"/>
<dbReference type="InterPro" id="IPR016024">
    <property type="entry name" value="ARM-type_fold"/>
</dbReference>
<protein>
    <recommendedName>
        <fullName evidence="4">MIF4G domain-containing protein</fullName>
    </recommendedName>
</protein>
<dbReference type="GO" id="GO:0005829">
    <property type="term" value="C:cytosol"/>
    <property type="evidence" value="ECO:0007669"/>
    <property type="project" value="TreeGrafter"/>
</dbReference>
<dbReference type="Gene3D" id="1.25.40.180">
    <property type="match status" value="1"/>
</dbReference>
<name>A0A9N9RLK6_9DIPT</name>
<dbReference type="SUPFAM" id="SSF48371">
    <property type="entry name" value="ARM repeat"/>
    <property type="match status" value="1"/>
</dbReference>
<dbReference type="PANTHER" id="PTHR23254:SF16">
    <property type="entry name" value="CBP80_20-DEPENDENT TRANSLATION INITIATION FACTOR"/>
    <property type="match status" value="1"/>
</dbReference>
<keyword evidence="3" id="KW-0810">Translation regulation</keyword>
<evidence type="ECO:0000256" key="1">
    <source>
        <dbReference type="ARBA" id="ARBA00004496"/>
    </source>
</evidence>
<evidence type="ECO:0000259" key="4">
    <source>
        <dbReference type="SMART" id="SM00543"/>
    </source>
</evidence>
<keyword evidence="6" id="KW-1185">Reference proteome</keyword>
<dbReference type="OrthoDB" id="565552at2759"/>
<comment type="subcellular location">
    <subcellularLocation>
        <location evidence="1">Cytoplasm</location>
    </subcellularLocation>
</comment>
<dbReference type="EMBL" id="OU895877">
    <property type="protein sequence ID" value="CAG9799044.1"/>
    <property type="molecule type" value="Genomic_DNA"/>
</dbReference>
<gene>
    <name evidence="5" type="ORF">CHIRRI_LOCUS2019</name>
</gene>
<reference evidence="5" key="2">
    <citation type="submission" date="2022-10" db="EMBL/GenBank/DDBJ databases">
        <authorList>
            <consortium name="ENA_rothamsted_submissions"/>
            <consortium name="culmorum"/>
            <person name="King R."/>
        </authorList>
    </citation>
    <scope>NUCLEOTIDE SEQUENCE</scope>
</reference>
<evidence type="ECO:0000256" key="2">
    <source>
        <dbReference type="ARBA" id="ARBA00022490"/>
    </source>
</evidence>
<dbReference type="Proteomes" id="UP001153620">
    <property type="component" value="Chromosome 1"/>
</dbReference>
<dbReference type="GO" id="GO:0008494">
    <property type="term" value="F:translation activator activity"/>
    <property type="evidence" value="ECO:0007669"/>
    <property type="project" value="TreeGrafter"/>
</dbReference>
<dbReference type="InterPro" id="IPR003890">
    <property type="entry name" value="MIF4G-like_typ-3"/>
</dbReference>
<organism evidence="5 6">
    <name type="scientific">Chironomus riparius</name>
    <dbReference type="NCBI Taxonomy" id="315576"/>
    <lineage>
        <taxon>Eukaryota</taxon>
        <taxon>Metazoa</taxon>
        <taxon>Ecdysozoa</taxon>
        <taxon>Arthropoda</taxon>
        <taxon>Hexapoda</taxon>
        <taxon>Insecta</taxon>
        <taxon>Pterygota</taxon>
        <taxon>Neoptera</taxon>
        <taxon>Endopterygota</taxon>
        <taxon>Diptera</taxon>
        <taxon>Nematocera</taxon>
        <taxon>Chironomoidea</taxon>
        <taxon>Chironomidae</taxon>
        <taxon>Chironominae</taxon>
        <taxon>Chironomus</taxon>
    </lineage>
</organism>
<sequence length="507" mass="57092">MSENSNKEQIEAPLNSSAIDMSLSMQQTSISSMTNPNELKRSVKIQELPSAVLNNHVTPAGISRERSFVRASNPQNYNIFQNMNKRRSMGFQQQIRMKPALEIYRPPNIRMDIPQNKLNVHAQEFTMGMQSNMGNNRSSLPLYNTSSNLQHSKSSGNMQMQIAQHNRQVMHQLQQQRLLLGGSHPLQMNSGIIHQASHMPLVNSPSSGNILHQSSPRVKFAPEPIIHQSYQQPVSNGNSNNNVIINNMLTPLPLQRSKSMSSADALTRGIASLGLGLSVEDIGPFSPEIMGMISEASDDPNQLNARCLMELATHCMNRAIEGRRYSLPISRLCISIISKEQKETFLEALLNLCRQYYQERDKVLGSIPNSKNPSRPRFTAFMAFLTEMFCQLKRRQLQLRTQCDGISPPLVLLTLLGKCCEDCVKSPVRSLSEIECLFFVLTCIGKDLEMQIPQQLETLFINVRDAFLNSSASQPAVRRTLLQLIELQASKWQLPCNTVLYYYPSSK</sequence>
<evidence type="ECO:0000313" key="5">
    <source>
        <dbReference type="EMBL" id="CAG9799044.1"/>
    </source>
</evidence>
<accession>A0A9N9RLK6</accession>